<keyword evidence="8 12" id="KW-1133">Transmembrane helix</keyword>
<dbReference type="InterPro" id="IPR050428">
    <property type="entry name" value="TCS_sensor_his_kinase"/>
</dbReference>
<dbReference type="PROSITE" id="PS50885">
    <property type="entry name" value="HAMP"/>
    <property type="match status" value="1"/>
</dbReference>
<evidence type="ECO:0000256" key="3">
    <source>
        <dbReference type="ARBA" id="ARBA00012438"/>
    </source>
</evidence>
<feature type="domain" description="Histidine kinase" evidence="13">
    <location>
        <begin position="281"/>
        <end position="499"/>
    </location>
</feature>
<evidence type="ECO:0000256" key="2">
    <source>
        <dbReference type="ARBA" id="ARBA00004236"/>
    </source>
</evidence>
<dbReference type="Gene3D" id="1.10.287.130">
    <property type="match status" value="1"/>
</dbReference>
<dbReference type="PROSITE" id="PS50109">
    <property type="entry name" value="HIS_KIN"/>
    <property type="match status" value="1"/>
</dbReference>
<dbReference type="InterPro" id="IPR005467">
    <property type="entry name" value="His_kinase_dom"/>
</dbReference>
<keyword evidence="10 12" id="KW-0472">Membrane</keyword>
<dbReference type="InterPro" id="IPR036097">
    <property type="entry name" value="HisK_dim/P_sf"/>
</dbReference>
<evidence type="ECO:0000256" key="10">
    <source>
        <dbReference type="ARBA" id="ARBA00023136"/>
    </source>
</evidence>
<comment type="catalytic activity">
    <reaction evidence="1">
        <text>ATP + protein L-histidine = ADP + protein N-phospho-L-histidine.</text>
        <dbReference type="EC" id="2.7.13.3"/>
    </reaction>
</comment>
<evidence type="ECO:0000256" key="12">
    <source>
        <dbReference type="SAM" id="Phobius"/>
    </source>
</evidence>
<feature type="transmembrane region" description="Helical" evidence="12">
    <location>
        <begin position="182"/>
        <end position="205"/>
    </location>
</feature>
<dbReference type="SMART" id="SM00304">
    <property type="entry name" value="HAMP"/>
    <property type="match status" value="1"/>
</dbReference>
<proteinExistence type="predicted"/>
<dbReference type="Pfam" id="PF02518">
    <property type="entry name" value="HATPase_c"/>
    <property type="match status" value="1"/>
</dbReference>
<dbReference type="SUPFAM" id="SSF47384">
    <property type="entry name" value="Homodimeric domain of signal transducing histidine kinase"/>
    <property type="match status" value="1"/>
</dbReference>
<feature type="domain" description="HAMP" evidence="14">
    <location>
        <begin position="206"/>
        <end position="266"/>
    </location>
</feature>
<keyword evidence="16" id="KW-1185">Reference proteome</keyword>
<keyword evidence="5" id="KW-0808">Transferase</keyword>
<dbReference type="Gene3D" id="3.30.565.10">
    <property type="entry name" value="Histidine kinase-like ATPase, C-terminal domain"/>
    <property type="match status" value="1"/>
</dbReference>
<evidence type="ECO:0000256" key="9">
    <source>
        <dbReference type="ARBA" id="ARBA00023012"/>
    </source>
</evidence>
<dbReference type="Proteomes" id="UP001494902">
    <property type="component" value="Unassembled WGS sequence"/>
</dbReference>
<comment type="caution">
    <text evidence="15">The sequence shown here is derived from an EMBL/GenBank/DDBJ whole genome shotgun (WGS) entry which is preliminary data.</text>
</comment>
<dbReference type="InterPro" id="IPR003594">
    <property type="entry name" value="HATPase_dom"/>
</dbReference>
<dbReference type="RefSeq" id="WP_349301165.1">
    <property type="nucleotide sequence ID" value="NZ_JBEDNQ010000013.1"/>
</dbReference>
<feature type="region of interest" description="Disordered" evidence="11">
    <location>
        <begin position="64"/>
        <end position="127"/>
    </location>
</feature>
<keyword evidence="9" id="KW-0902">Two-component regulatory system</keyword>
<dbReference type="Pfam" id="PF00512">
    <property type="entry name" value="HisKA"/>
    <property type="match status" value="1"/>
</dbReference>
<evidence type="ECO:0000259" key="13">
    <source>
        <dbReference type="PROSITE" id="PS50109"/>
    </source>
</evidence>
<dbReference type="InterPro" id="IPR003660">
    <property type="entry name" value="HAMP_dom"/>
</dbReference>
<sequence>MVVARVAGRARSLRARLVLTVLLLFAVACVAIGVATTASLDRSLSVRQDRELVIALDGFVARQTGDPPGRLTGTPPGGDRDAPDSPPADPPGFLLGPGQGPGSVGAMFADGRPVRSEQAERGGGSTAVPAADLTVLRGVPADAVPRDVALSSGAYRSAAYTAGTTTYVVAQPDIAGDTVARLVLIEVVVLGTALLLAGVAAAVLVRRELRPLERVAGVAAGVGLLPLDRGEVRLAARVPDPDPRTEAGSVGVALNRMLDNVEGALAARQESETRLRRFVADASHELRTPLAAIRGYAELSRRESEPVPPGTAHALVRISTQAERMSTLVEDLLLLARLDAGRPLERAEVDLTRLVLDGVGDAHVAGPEHRWHPRLPDEPVTVTGDTHRLAQVVGNLLTNARTHTPPGTSVTVALDRPAPDRVRLSVTDDGPGVPPEALPRVFERFSRAAEGRGRPRDDAAGGTGLGLAIVSAVVTAHGGTVSVESEPGRTTFTVELPAS</sequence>
<dbReference type="InterPro" id="IPR036890">
    <property type="entry name" value="HATPase_C_sf"/>
</dbReference>
<dbReference type="CDD" id="cd00075">
    <property type="entry name" value="HATPase"/>
    <property type="match status" value="1"/>
</dbReference>
<accession>A0ABV1KKG7</accession>
<comment type="subcellular location">
    <subcellularLocation>
        <location evidence="2">Cell membrane</location>
    </subcellularLocation>
</comment>
<dbReference type="PANTHER" id="PTHR45436:SF5">
    <property type="entry name" value="SENSOR HISTIDINE KINASE TRCS"/>
    <property type="match status" value="1"/>
</dbReference>
<dbReference type="PRINTS" id="PR00344">
    <property type="entry name" value="BCTRLSENSOR"/>
</dbReference>
<gene>
    <name evidence="15" type="ORF">WIS52_26785</name>
</gene>
<evidence type="ECO:0000256" key="1">
    <source>
        <dbReference type="ARBA" id="ARBA00000085"/>
    </source>
</evidence>
<dbReference type="EC" id="2.7.13.3" evidence="3"/>
<evidence type="ECO:0000256" key="7">
    <source>
        <dbReference type="ARBA" id="ARBA00022777"/>
    </source>
</evidence>
<evidence type="ECO:0000256" key="11">
    <source>
        <dbReference type="SAM" id="MobiDB-lite"/>
    </source>
</evidence>
<evidence type="ECO:0000259" key="14">
    <source>
        <dbReference type="PROSITE" id="PS50885"/>
    </source>
</evidence>
<name>A0ABV1KKG7_9PSEU</name>
<dbReference type="EMBL" id="JBEDNQ010000013">
    <property type="protein sequence ID" value="MEQ3554092.1"/>
    <property type="molecule type" value="Genomic_DNA"/>
</dbReference>
<evidence type="ECO:0000256" key="6">
    <source>
        <dbReference type="ARBA" id="ARBA00022692"/>
    </source>
</evidence>
<dbReference type="GO" id="GO:0005524">
    <property type="term" value="F:ATP binding"/>
    <property type="evidence" value="ECO:0007669"/>
    <property type="project" value="UniProtKB-KW"/>
</dbReference>
<dbReference type="Gene3D" id="6.10.340.10">
    <property type="match status" value="1"/>
</dbReference>
<dbReference type="InterPro" id="IPR004358">
    <property type="entry name" value="Sig_transdc_His_kin-like_C"/>
</dbReference>
<evidence type="ECO:0000256" key="8">
    <source>
        <dbReference type="ARBA" id="ARBA00022989"/>
    </source>
</evidence>
<feature type="compositionally biased region" description="Low complexity" evidence="11">
    <location>
        <begin position="64"/>
        <end position="74"/>
    </location>
</feature>
<evidence type="ECO:0000313" key="16">
    <source>
        <dbReference type="Proteomes" id="UP001494902"/>
    </source>
</evidence>
<keyword evidence="15" id="KW-0547">Nucleotide-binding</keyword>
<protein>
    <recommendedName>
        <fullName evidence="3">histidine kinase</fullName>
        <ecNumber evidence="3">2.7.13.3</ecNumber>
    </recommendedName>
</protein>
<dbReference type="SMART" id="SM00387">
    <property type="entry name" value="HATPase_c"/>
    <property type="match status" value="1"/>
</dbReference>
<evidence type="ECO:0000313" key="15">
    <source>
        <dbReference type="EMBL" id="MEQ3554092.1"/>
    </source>
</evidence>
<keyword evidence="15" id="KW-0067">ATP-binding</keyword>
<reference evidence="15 16" key="1">
    <citation type="submission" date="2024-03" db="EMBL/GenBank/DDBJ databases">
        <title>Draft genome sequence of Pseudonocardia nematodicida JCM 31783.</title>
        <authorList>
            <person name="Butdee W."/>
            <person name="Duangmal K."/>
        </authorList>
    </citation>
    <scope>NUCLEOTIDE SEQUENCE [LARGE SCALE GENOMIC DNA]</scope>
    <source>
        <strain evidence="15 16">JCM 31783</strain>
    </source>
</reference>
<evidence type="ECO:0000256" key="4">
    <source>
        <dbReference type="ARBA" id="ARBA00022553"/>
    </source>
</evidence>
<dbReference type="PROSITE" id="PS51257">
    <property type="entry name" value="PROKAR_LIPOPROTEIN"/>
    <property type="match status" value="1"/>
</dbReference>
<evidence type="ECO:0000256" key="5">
    <source>
        <dbReference type="ARBA" id="ARBA00022679"/>
    </source>
</evidence>
<dbReference type="SMART" id="SM00388">
    <property type="entry name" value="HisKA"/>
    <property type="match status" value="1"/>
</dbReference>
<keyword evidence="4" id="KW-0597">Phosphoprotein</keyword>
<organism evidence="15 16">
    <name type="scientific">Pseudonocardia nematodicida</name>
    <dbReference type="NCBI Taxonomy" id="1206997"/>
    <lineage>
        <taxon>Bacteria</taxon>
        <taxon>Bacillati</taxon>
        <taxon>Actinomycetota</taxon>
        <taxon>Actinomycetes</taxon>
        <taxon>Pseudonocardiales</taxon>
        <taxon>Pseudonocardiaceae</taxon>
        <taxon>Pseudonocardia</taxon>
    </lineage>
</organism>
<dbReference type="SUPFAM" id="SSF55874">
    <property type="entry name" value="ATPase domain of HSP90 chaperone/DNA topoisomerase II/histidine kinase"/>
    <property type="match status" value="1"/>
</dbReference>
<dbReference type="PANTHER" id="PTHR45436">
    <property type="entry name" value="SENSOR HISTIDINE KINASE YKOH"/>
    <property type="match status" value="1"/>
</dbReference>
<dbReference type="InterPro" id="IPR003661">
    <property type="entry name" value="HisK_dim/P_dom"/>
</dbReference>
<keyword evidence="6 12" id="KW-0812">Transmembrane</keyword>
<dbReference type="CDD" id="cd00082">
    <property type="entry name" value="HisKA"/>
    <property type="match status" value="1"/>
</dbReference>
<keyword evidence="7" id="KW-0418">Kinase</keyword>